<dbReference type="Proteomes" id="UP000593566">
    <property type="component" value="Unassembled WGS sequence"/>
</dbReference>
<dbReference type="EMBL" id="JACCJB010000015">
    <property type="protein sequence ID" value="KAF6221125.1"/>
    <property type="molecule type" value="Genomic_DNA"/>
</dbReference>
<feature type="compositionally biased region" description="Basic and acidic residues" evidence="1">
    <location>
        <begin position="89"/>
        <end position="98"/>
    </location>
</feature>
<dbReference type="GeneID" id="59331218"/>
<feature type="region of interest" description="Disordered" evidence="1">
    <location>
        <begin position="89"/>
        <end position="159"/>
    </location>
</feature>
<name>A0A8H6CD11_9LECA</name>
<reference evidence="2 3" key="1">
    <citation type="journal article" date="2020" name="Genomics">
        <title>Complete, high-quality genomes from long-read metagenomic sequencing of two wolf lichen thalli reveals enigmatic genome architecture.</title>
        <authorList>
            <person name="McKenzie S.K."/>
            <person name="Walston R.F."/>
            <person name="Allen J.L."/>
        </authorList>
    </citation>
    <scope>NUCLEOTIDE SEQUENCE [LARGE SCALE GENOMIC DNA]</scope>
    <source>
        <strain evidence="2">WasteWater1</strain>
    </source>
</reference>
<feature type="compositionally biased region" description="Polar residues" evidence="1">
    <location>
        <begin position="115"/>
        <end position="128"/>
    </location>
</feature>
<gene>
    <name evidence="2" type="ORF">HO133_002806</name>
</gene>
<keyword evidence="3" id="KW-1185">Reference proteome</keyword>
<evidence type="ECO:0000313" key="2">
    <source>
        <dbReference type="EMBL" id="KAF6221125.1"/>
    </source>
</evidence>
<dbReference type="GO" id="GO:0070682">
    <property type="term" value="P:proteasome regulatory particle assembly"/>
    <property type="evidence" value="ECO:0007669"/>
    <property type="project" value="InterPro"/>
</dbReference>
<dbReference type="PANTHER" id="PTHR40422:SF1">
    <property type="entry name" value="TRANSLATION MACHINERY-ASSOCIATED PROTEIN 17"/>
    <property type="match status" value="1"/>
</dbReference>
<dbReference type="RefSeq" id="XP_037150560.1">
    <property type="nucleotide sequence ID" value="XM_037293731.1"/>
</dbReference>
<comment type="caution">
    <text evidence="2">The sequence shown here is derived from an EMBL/GenBank/DDBJ whole genome shotgun (WGS) entry which is preliminary data.</text>
</comment>
<dbReference type="AlphaFoldDB" id="A0A8H6CD11"/>
<dbReference type="PANTHER" id="PTHR40422">
    <property type="entry name" value="TRANSLATION MACHINERY-ASSOCIATED PROTEIN 17"/>
    <property type="match status" value="1"/>
</dbReference>
<evidence type="ECO:0000256" key="1">
    <source>
        <dbReference type="SAM" id="MobiDB-lite"/>
    </source>
</evidence>
<dbReference type="GO" id="GO:0030674">
    <property type="term" value="F:protein-macromolecule adaptor activity"/>
    <property type="evidence" value="ECO:0007669"/>
    <property type="project" value="TreeGrafter"/>
</dbReference>
<organism evidence="2 3">
    <name type="scientific">Letharia lupina</name>
    <dbReference type="NCBI Taxonomy" id="560253"/>
    <lineage>
        <taxon>Eukaryota</taxon>
        <taxon>Fungi</taxon>
        <taxon>Dikarya</taxon>
        <taxon>Ascomycota</taxon>
        <taxon>Pezizomycotina</taxon>
        <taxon>Lecanoromycetes</taxon>
        <taxon>OSLEUM clade</taxon>
        <taxon>Lecanoromycetidae</taxon>
        <taxon>Lecanorales</taxon>
        <taxon>Lecanorineae</taxon>
        <taxon>Parmeliaceae</taxon>
        <taxon>Letharia</taxon>
    </lineage>
</organism>
<accession>A0A8H6CD11</accession>
<sequence>MSSTAIPIPPQRFAEAIKELPLANLHSKAAEVRNSIAHLLISNQQLQPFADEGDSDCAEAIQENLVVTQRMEERISLLKREVEGRGFKWGEDETKPENVESNGHAGVEEIERVSRITSTRGGPSTPRSGGQLGDEELARRLREQMEEDDDDEAQDGVHL</sequence>
<feature type="compositionally biased region" description="Acidic residues" evidence="1">
    <location>
        <begin position="145"/>
        <end position="159"/>
    </location>
</feature>
<proteinExistence type="predicted"/>
<evidence type="ECO:0008006" key="4">
    <source>
        <dbReference type="Google" id="ProtNLM"/>
    </source>
</evidence>
<dbReference type="InterPro" id="IPR038966">
    <property type="entry name" value="TMA17"/>
</dbReference>
<evidence type="ECO:0000313" key="3">
    <source>
        <dbReference type="Proteomes" id="UP000593566"/>
    </source>
</evidence>
<protein>
    <recommendedName>
        <fullName evidence="4">Secondary alcohol dehydrogenase</fullName>
    </recommendedName>
</protein>